<sequence>MVAPAGLFSNRYKVEDMPDLTGKVAVVTGGSRGIGEALVGDLVQKGCKVHILSSTKQHAEEAIQHVSEHTPNARNLITFHQVDLGTLKDVVALTSKLSSQLDRLDLLFLIAGIGVAPFGLTNDGIGNHFGVNHLSHMVITDGLIDLMKKTSEMKNKGSAGLDDELEKFSTRIVSESSELHRAAPSDVKCESLEEFNHERDATVLYGRSKLLNILFIRHLAHSHLPSLTSPSPILAASVHPGGVATEQEKGAAQAYPILGNVLEAASKVLFMSREQGAESALWAGVGQTFAKRREECQGRYFTEADGKVDSESDQAKDDELAKKLWELSERVLKEKIGYEMKH</sequence>
<organism evidence="2 3">
    <name type="scientific">Kwoniella europaea PYCC6329</name>
    <dbReference type="NCBI Taxonomy" id="1423913"/>
    <lineage>
        <taxon>Eukaryota</taxon>
        <taxon>Fungi</taxon>
        <taxon>Dikarya</taxon>
        <taxon>Basidiomycota</taxon>
        <taxon>Agaricomycotina</taxon>
        <taxon>Tremellomycetes</taxon>
        <taxon>Tremellales</taxon>
        <taxon>Cryptococcaceae</taxon>
        <taxon>Kwoniella</taxon>
    </lineage>
</organism>
<dbReference type="Proteomes" id="UP001358614">
    <property type="component" value="Chromosome 1"/>
</dbReference>
<dbReference type="PANTHER" id="PTHR43157">
    <property type="entry name" value="PHOSPHATIDYLINOSITOL-GLYCAN BIOSYNTHESIS CLASS F PROTEIN-RELATED"/>
    <property type="match status" value="1"/>
</dbReference>
<evidence type="ECO:0000313" key="2">
    <source>
        <dbReference type="EMBL" id="WWD06682.1"/>
    </source>
</evidence>
<dbReference type="KEGG" id="ker:91103577"/>
<keyword evidence="1" id="KW-0560">Oxidoreductase</keyword>
<dbReference type="GeneID" id="91103577"/>
<gene>
    <name evidence="2" type="ORF">V865_004776</name>
</gene>
<dbReference type="InterPro" id="IPR036291">
    <property type="entry name" value="NAD(P)-bd_dom_sf"/>
</dbReference>
<dbReference type="RefSeq" id="XP_066084649.1">
    <property type="nucleotide sequence ID" value="XM_066228552.1"/>
</dbReference>
<proteinExistence type="predicted"/>
<dbReference type="Gene3D" id="3.40.50.720">
    <property type="entry name" value="NAD(P)-binding Rossmann-like Domain"/>
    <property type="match status" value="1"/>
</dbReference>
<protein>
    <recommendedName>
        <fullName evidence="4">NAD(P)-binding protein</fullName>
    </recommendedName>
</protein>
<dbReference type="GO" id="GO:0016491">
    <property type="term" value="F:oxidoreductase activity"/>
    <property type="evidence" value="ECO:0007669"/>
    <property type="project" value="UniProtKB-KW"/>
</dbReference>
<dbReference type="SUPFAM" id="SSF51735">
    <property type="entry name" value="NAD(P)-binding Rossmann-fold domains"/>
    <property type="match status" value="1"/>
</dbReference>
<reference evidence="2 3" key="1">
    <citation type="submission" date="2024-01" db="EMBL/GenBank/DDBJ databases">
        <title>Comparative genomics of Cryptococcus and Kwoniella reveals pathogenesis evolution and contrasting modes of karyotype evolution via chromosome fusion or intercentromeric recombination.</title>
        <authorList>
            <person name="Coelho M.A."/>
            <person name="David-Palma M."/>
            <person name="Shea T."/>
            <person name="Bowers K."/>
            <person name="McGinley-Smith S."/>
            <person name="Mohammad A.W."/>
            <person name="Gnirke A."/>
            <person name="Yurkov A.M."/>
            <person name="Nowrousian M."/>
            <person name="Sun S."/>
            <person name="Cuomo C.A."/>
            <person name="Heitman J."/>
        </authorList>
    </citation>
    <scope>NUCLEOTIDE SEQUENCE [LARGE SCALE GENOMIC DNA]</scope>
    <source>
        <strain evidence="2 3">PYCC6329</strain>
    </source>
</reference>
<dbReference type="PRINTS" id="PR00081">
    <property type="entry name" value="GDHRDH"/>
</dbReference>
<dbReference type="EMBL" id="CP144089">
    <property type="protein sequence ID" value="WWD06682.1"/>
    <property type="molecule type" value="Genomic_DNA"/>
</dbReference>
<dbReference type="AlphaFoldDB" id="A0AAX4KLR5"/>
<keyword evidence="3" id="KW-1185">Reference proteome</keyword>
<evidence type="ECO:0000313" key="3">
    <source>
        <dbReference type="Proteomes" id="UP001358614"/>
    </source>
</evidence>
<dbReference type="InterPro" id="IPR002347">
    <property type="entry name" value="SDR_fam"/>
</dbReference>
<dbReference type="PANTHER" id="PTHR43157:SF31">
    <property type="entry name" value="PHOSPHATIDYLINOSITOL-GLYCAN BIOSYNTHESIS CLASS F PROTEIN"/>
    <property type="match status" value="1"/>
</dbReference>
<accession>A0AAX4KLR5</accession>
<name>A0AAX4KLR5_9TREE</name>
<evidence type="ECO:0008006" key="4">
    <source>
        <dbReference type="Google" id="ProtNLM"/>
    </source>
</evidence>
<dbReference type="Pfam" id="PF00106">
    <property type="entry name" value="adh_short"/>
    <property type="match status" value="1"/>
</dbReference>
<evidence type="ECO:0000256" key="1">
    <source>
        <dbReference type="ARBA" id="ARBA00023002"/>
    </source>
</evidence>